<reference evidence="1" key="1">
    <citation type="journal article" date="2020" name="Nature">
        <title>Giant virus diversity and host interactions through global metagenomics.</title>
        <authorList>
            <person name="Schulz F."/>
            <person name="Roux S."/>
            <person name="Paez-Espino D."/>
            <person name="Jungbluth S."/>
            <person name="Walsh D.A."/>
            <person name="Denef V.J."/>
            <person name="McMahon K.D."/>
            <person name="Konstantinidis K.T."/>
            <person name="Eloe-Fadrosh E.A."/>
            <person name="Kyrpides N.C."/>
            <person name="Woyke T."/>
        </authorList>
    </citation>
    <scope>NUCLEOTIDE SEQUENCE</scope>
    <source>
        <strain evidence="1">GVMAG-S-1101171-110</strain>
    </source>
</reference>
<protein>
    <submittedName>
        <fullName evidence="1">Uncharacterized protein</fullName>
    </submittedName>
</protein>
<proteinExistence type="predicted"/>
<dbReference type="EMBL" id="MN740799">
    <property type="protein sequence ID" value="QHU12428.1"/>
    <property type="molecule type" value="Genomic_DNA"/>
</dbReference>
<organism evidence="1">
    <name type="scientific">viral metagenome</name>
    <dbReference type="NCBI Taxonomy" id="1070528"/>
    <lineage>
        <taxon>unclassified sequences</taxon>
        <taxon>metagenomes</taxon>
        <taxon>organismal metagenomes</taxon>
    </lineage>
</organism>
<evidence type="ECO:0000313" key="1">
    <source>
        <dbReference type="EMBL" id="QHU12428.1"/>
    </source>
</evidence>
<accession>A0A6C0K831</accession>
<dbReference type="AlphaFoldDB" id="A0A6C0K831"/>
<sequence>MTLLWKEPGNFDTAILTKKNNETLTLSVGDFITYEGYPEGVKITCFTRKDSDTRGPIGLCYLPWRPKETRWATEVWTLKGNPRHLIAFPVGLKHFGEQCDWNTVELKDEGICPTEIPALPPSP</sequence>
<name>A0A6C0K831_9ZZZZ</name>